<protein>
    <submittedName>
        <fullName evidence="2">Putative dehydrogenase</fullName>
    </submittedName>
</protein>
<dbReference type="AlphaFoldDB" id="A0A7W5DZX5"/>
<dbReference type="SUPFAM" id="SSF51735">
    <property type="entry name" value="NAD(P)-binding Rossmann-fold domains"/>
    <property type="match status" value="1"/>
</dbReference>
<gene>
    <name evidence="2" type="ORF">FHS27_003396</name>
</gene>
<accession>A0A7W5DZX5</accession>
<comment type="caution">
    <text evidence="2">The sequence shown here is derived from an EMBL/GenBank/DDBJ whole genome shotgun (WGS) entry which is preliminary data.</text>
</comment>
<organism evidence="2 3">
    <name type="scientific">Aporhodopirellula rubra</name>
    <dbReference type="NCBI Taxonomy" id="980271"/>
    <lineage>
        <taxon>Bacteria</taxon>
        <taxon>Pseudomonadati</taxon>
        <taxon>Planctomycetota</taxon>
        <taxon>Planctomycetia</taxon>
        <taxon>Pirellulales</taxon>
        <taxon>Pirellulaceae</taxon>
        <taxon>Aporhodopirellula</taxon>
    </lineage>
</organism>
<dbReference type="PANTHER" id="PTHR43818">
    <property type="entry name" value="BCDNA.GH03377"/>
    <property type="match status" value="1"/>
</dbReference>
<dbReference type="SUPFAM" id="SSF55347">
    <property type="entry name" value="Glyceraldehyde-3-phosphate dehydrogenase-like, C-terminal domain"/>
    <property type="match status" value="1"/>
</dbReference>
<dbReference type="Pfam" id="PF01408">
    <property type="entry name" value="GFO_IDH_MocA"/>
    <property type="match status" value="1"/>
</dbReference>
<dbReference type="InterPro" id="IPR000683">
    <property type="entry name" value="Gfo/Idh/MocA-like_OxRdtase_N"/>
</dbReference>
<dbReference type="PANTHER" id="PTHR43818:SF5">
    <property type="entry name" value="OXIDOREDUCTASE FAMILY PROTEIN"/>
    <property type="match status" value="1"/>
</dbReference>
<evidence type="ECO:0000313" key="2">
    <source>
        <dbReference type="EMBL" id="MBB3207571.1"/>
    </source>
</evidence>
<dbReference type="GO" id="GO:0000166">
    <property type="term" value="F:nucleotide binding"/>
    <property type="evidence" value="ECO:0007669"/>
    <property type="project" value="InterPro"/>
</dbReference>
<dbReference type="InterPro" id="IPR036291">
    <property type="entry name" value="NAD(P)-bd_dom_sf"/>
</dbReference>
<proteinExistence type="predicted"/>
<evidence type="ECO:0000259" key="1">
    <source>
        <dbReference type="Pfam" id="PF01408"/>
    </source>
</evidence>
<dbReference type="Gene3D" id="3.30.360.10">
    <property type="entry name" value="Dihydrodipicolinate Reductase, domain 2"/>
    <property type="match status" value="1"/>
</dbReference>
<dbReference type="InterPro" id="IPR050463">
    <property type="entry name" value="Gfo/Idh/MocA_oxidrdct_glycsds"/>
</dbReference>
<feature type="domain" description="Gfo/Idh/MocA-like oxidoreductase N-terminal" evidence="1">
    <location>
        <begin position="72"/>
        <end position="217"/>
    </location>
</feature>
<evidence type="ECO:0000313" key="3">
    <source>
        <dbReference type="Proteomes" id="UP000536179"/>
    </source>
</evidence>
<dbReference type="Proteomes" id="UP000536179">
    <property type="component" value="Unassembled WGS sequence"/>
</dbReference>
<dbReference type="EMBL" id="JACHXU010000011">
    <property type="protein sequence ID" value="MBB3207571.1"/>
    <property type="molecule type" value="Genomic_DNA"/>
</dbReference>
<sequence>MPKKTTPPARRGPLSAHVARASNRREFFTRSTMAFGSTVALGGSAAVTAGESLLAGASTSPPSFHVGGSDTLRIGLIGCGSRGRGAAIEAIQASTVCQRGGENASRGQVKLVAMADVFANHLQTAYRTINGRHRTNVDVGNRRFVGIDGWKGVLAADVDLVILATPPAFRPLHFAAAIEAGKHVFMESPVATDMPGVRRIIAAGNVARQKGLAVAVGLQRRYEARTRDCVARIQDGAIGKLLSGYATSSGFAISETLASGTTTRQSRDSRAQPDLEDQIRNWHEFAWASGGLTDERHLHSLDAFHWVLGQTPISATRDQRDASRCAGVGASTGTERVPAVEFQYSDGFRVVCEHRNGRSTDRQHGELLIGEKGTCDLTRAMIRNPDGKVVWQSDAKEIPGKGWQQQFNELIAGMRNGQTANDLNLGVACTSTAILERMVTQSGRSMGWDQLMACDQSFAHPQCTL</sequence>
<name>A0A7W5DZX5_9BACT</name>
<dbReference type="Gene3D" id="3.40.50.720">
    <property type="entry name" value="NAD(P)-binding Rossmann-like Domain"/>
    <property type="match status" value="1"/>
</dbReference>
<dbReference type="RefSeq" id="WP_184305899.1">
    <property type="nucleotide sequence ID" value="NZ_JACHXU010000011.1"/>
</dbReference>
<keyword evidence="3" id="KW-1185">Reference proteome</keyword>
<reference evidence="2 3" key="1">
    <citation type="submission" date="2020-08" db="EMBL/GenBank/DDBJ databases">
        <title>Genomic Encyclopedia of Type Strains, Phase III (KMG-III): the genomes of soil and plant-associated and newly described type strains.</title>
        <authorList>
            <person name="Whitman W."/>
        </authorList>
    </citation>
    <scope>NUCLEOTIDE SEQUENCE [LARGE SCALE GENOMIC DNA]</scope>
    <source>
        <strain evidence="2 3">CECT 8075</strain>
    </source>
</reference>